<feature type="region of interest" description="Disordered" evidence="1">
    <location>
        <begin position="1"/>
        <end position="33"/>
    </location>
</feature>
<evidence type="ECO:0000313" key="2">
    <source>
        <dbReference type="EMBL" id="MFC6672515.1"/>
    </source>
</evidence>
<dbReference type="Proteomes" id="UP001596422">
    <property type="component" value="Unassembled WGS sequence"/>
</dbReference>
<name>A0ABW2A4Q8_9GAMM</name>
<accession>A0ABW2A4Q8</accession>
<comment type="caution">
    <text evidence="2">The sequence shown here is derived from an EMBL/GenBank/DDBJ whole genome shotgun (WGS) entry which is preliminary data.</text>
</comment>
<evidence type="ECO:0000256" key="1">
    <source>
        <dbReference type="SAM" id="MobiDB-lite"/>
    </source>
</evidence>
<reference evidence="3" key="1">
    <citation type="journal article" date="2019" name="Int. J. Syst. Evol. Microbiol.">
        <title>The Global Catalogue of Microorganisms (GCM) 10K type strain sequencing project: providing services to taxonomists for standard genome sequencing and annotation.</title>
        <authorList>
            <consortium name="The Broad Institute Genomics Platform"/>
            <consortium name="The Broad Institute Genome Sequencing Center for Infectious Disease"/>
            <person name="Wu L."/>
            <person name="Ma J."/>
        </authorList>
    </citation>
    <scope>NUCLEOTIDE SEQUENCE [LARGE SCALE GENOMIC DNA]</scope>
    <source>
        <strain evidence="3">NBRC 111756</strain>
    </source>
</reference>
<keyword evidence="3" id="KW-1185">Reference proteome</keyword>
<dbReference type="EMBL" id="JBHSWE010000001">
    <property type="protein sequence ID" value="MFC6672515.1"/>
    <property type="molecule type" value="Genomic_DNA"/>
</dbReference>
<protein>
    <submittedName>
        <fullName evidence="2">Uncharacterized protein</fullName>
    </submittedName>
</protein>
<dbReference type="RefSeq" id="WP_379910953.1">
    <property type="nucleotide sequence ID" value="NZ_JBHSWE010000001.1"/>
</dbReference>
<gene>
    <name evidence="2" type="ORF">ACFQDL_22425</name>
</gene>
<proteinExistence type="predicted"/>
<sequence>MNDQHKDDLPATSETSLDDLNEASDLASEPTFSTPEVPPITWFEALNSYNKKLADTELQIIRACEPLTTQLEDISHHLEALQIPSIRIPQLPELIQPAEKLQKIFSQSLGPAIEQLKQSFDELPPRTQNVLLLLGSHGWYPDLEMEMPMLWHLEEEFSTGRVDSAETLLIEYFEGRMNKIQASVATRFPHRSDLISSALDAHRKEAYELAIPVLLAQIDGICKEVAGDYLFMKDRKQPKPRTATYVSQFASDNFTYALLSPLATVLPVSASEKERGTNFTGLNRHMVLHGESLDYGTRKNGLKAISLLNYVSQVLSIDTDDHAEPR</sequence>
<evidence type="ECO:0000313" key="3">
    <source>
        <dbReference type="Proteomes" id="UP001596422"/>
    </source>
</evidence>
<organism evidence="2 3">
    <name type="scientific">Marinobacterium aestuariivivens</name>
    <dbReference type="NCBI Taxonomy" id="1698799"/>
    <lineage>
        <taxon>Bacteria</taxon>
        <taxon>Pseudomonadati</taxon>
        <taxon>Pseudomonadota</taxon>
        <taxon>Gammaproteobacteria</taxon>
        <taxon>Oceanospirillales</taxon>
        <taxon>Oceanospirillaceae</taxon>
        <taxon>Marinobacterium</taxon>
    </lineage>
</organism>